<feature type="compositionally biased region" description="Low complexity" evidence="1">
    <location>
        <begin position="28"/>
        <end position="47"/>
    </location>
</feature>
<organism evidence="2">
    <name type="scientific">Aphanomyces astaci</name>
    <name type="common">Crayfish plague agent</name>
    <dbReference type="NCBI Taxonomy" id="112090"/>
    <lineage>
        <taxon>Eukaryota</taxon>
        <taxon>Sar</taxon>
        <taxon>Stramenopiles</taxon>
        <taxon>Oomycota</taxon>
        <taxon>Saprolegniomycetes</taxon>
        <taxon>Saprolegniales</taxon>
        <taxon>Verrucalvaceae</taxon>
        <taxon>Aphanomyces</taxon>
    </lineage>
</organism>
<evidence type="ECO:0000313" key="2">
    <source>
        <dbReference type="EMBL" id="ETV65884.1"/>
    </source>
</evidence>
<feature type="region of interest" description="Disordered" evidence="1">
    <location>
        <begin position="1"/>
        <end position="56"/>
    </location>
</feature>
<dbReference type="VEuPathDB" id="FungiDB:H257_17525"/>
<dbReference type="EMBL" id="KI913222">
    <property type="protein sequence ID" value="ETV65884.1"/>
    <property type="molecule type" value="Genomic_DNA"/>
</dbReference>
<sequence>MSDKFGSCVSSNERHTLETNPGCVARIPPTLGSTTPKTLSTPSTVPTHSQSKISARRHLDAKVFAVNECKHPDHKQLALLSSSGPEQLSPL</sequence>
<name>W4FG90_APHAT</name>
<gene>
    <name evidence="2" type="ORF">H257_17525</name>
</gene>
<dbReference type="AlphaFoldDB" id="W4FG90"/>
<dbReference type="RefSeq" id="XP_009844637.1">
    <property type="nucleotide sequence ID" value="XM_009846335.1"/>
</dbReference>
<protein>
    <submittedName>
        <fullName evidence="2">Uncharacterized protein</fullName>
    </submittedName>
</protein>
<evidence type="ECO:0000256" key="1">
    <source>
        <dbReference type="SAM" id="MobiDB-lite"/>
    </source>
</evidence>
<proteinExistence type="predicted"/>
<reference evidence="2" key="1">
    <citation type="submission" date="2013-12" db="EMBL/GenBank/DDBJ databases">
        <title>The Genome Sequence of Aphanomyces astaci APO3.</title>
        <authorList>
            <consortium name="The Broad Institute Genomics Platform"/>
            <person name="Russ C."/>
            <person name="Tyler B."/>
            <person name="van West P."/>
            <person name="Dieguez-Uribeondo J."/>
            <person name="Young S.K."/>
            <person name="Zeng Q."/>
            <person name="Gargeya S."/>
            <person name="Fitzgerald M."/>
            <person name="Abouelleil A."/>
            <person name="Alvarado L."/>
            <person name="Chapman S.B."/>
            <person name="Gainer-Dewar J."/>
            <person name="Goldberg J."/>
            <person name="Griggs A."/>
            <person name="Gujja S."/>
            <person name="Hansen M."/>
            <person name="Howarth C."/>
            <person name="Imamovic A."/>
            <person name="Ireland A."/>
            <person name="Larimer J."/>
            <person name="McCowan C."/>
            <person name="Murphy C."/>
            <person name="Pearson M."/>
            <person name="Poon T.W."/>
            <person name="Priest M."/>
            <person name="Roberts A."/>
            <person name="Saif S."/>
            <person name="Shea T."/>
            <person name="Sykes S."/>
            <person name="Wortman J."/>
            <person name="Nusbaum C."/>
            <person name="Birren B."/>
        </authorList>
    </citation>
    <scope>NUCLEOTIDE SEQUENCE [LARGE SCALE GENOMIC DNA]</scope>
    <source>
        <strain evidence="2">APO3</strain>
    </source>
</reference>
<dbReference type="GeneID" id="20819521"/>
<accession>W4FG90</accession>